<protein>
    <submittedName>
        <fullName evidence="1">Uncharacterized protein</fullName>
    </submittedName>
</protein>
<organism evidence="1 2">
    <name type="scientific">Avena sativa</name>
    <name type="common">Oat</name>
    <dbReference type="NCBI Taxonomy" id="4498"/>
    <lineage>
        <taxon>Eukaryota</taxon>
        <taxon>Viridiplantae</taxon>
        <taxon>Streptophyta</taxon>
        <taxon>Embryophyta</taxon>
        <taxon>Tracheophyta</taxon>
        <taxon>Spermatophyta</taxon>
        <taxon>Magnoliopsida</taxon>
        <taxon>Liliopsida</taxon>
        <taxon>Poales</taxon>
        <taxon>Poaceae</taxon>
        <taxon>BOP clade</taxon>
        <taxon>Pooideae</taxon>
        <taxon>Poodae</taxon>
        <taxon>Poeae</taxon>
        <taxon>Poeae Chloroplast Group 1 (Aveneae type)</taxon>
        <taxon>Aveninae</taxon>
        <taxon>Avena</taxon>
    </lineage>
</organism>
<reference evidence="1" key="1">
    <citation type="submission" date="2021-05" db="EMBL/GenBank/DDBJ databases">
        <authorList>
            <person name="Scholz U."/>
            <person name="Mascher M."/>
            <person name="Fiebig A."/>
        </authorList>
    </citation>
    <scope>NUCLEOTIDE SEQUENCE [LARGE SCALE GENOMIC DNA]</scope>
</reference>
<accession>A0ACD6A296</accession>
<evidence type="ECO:0000313" key="1">
    <source>
        <dbReference type="EnsemblPlants" id="AVESA.00010b.r2.7CG0687470.1.CDS"/>
    </source>
</evidence>
<name>A0ACD6A296_AVESA</name>
<dbReference type="Proteomes" id="UP001732700">
    <property type="component" value="Chromosome 7C"/>
</dbReference>
<evidence type="ECO:0000313" key="2">
    <source>
        <dbReference type="Proteomes" id="UP001732700"/>
    </source>
</evidence>
<proteinExistence type="predicted"/>
<dbReference type="EnsemblPlants" id="AVESA.00010b.r2.7CG0687470.1">
    <property type="protein sequence ID" value="AVESA.00010b.r2.7CG0687470.1.CDS"/>
    <property type="gene ID" value="AVESA.00010b.r2.7CG0687470"/>
</dbReference>
<sequence length="436" mass="49515">MAERPEDDGDKKADLAGGEDHIGALPDVLLQQVLSLLPSRQAVRTCVLSTRWRTLWKSVPSVRINSAGELYRNPQALSKFANHLLLLRDRTPLHECEINSYYGGDSDEAFQYIELWLRYAVSCQVRVLRVLVKNELKDLCLSNVSLHTQHLASLELCSVEVGGHFLDFSSCPALKVLKMEHCKLSALRISSKSLNHLIINYGNLGCRARISAPSLITLELDEFTGYTPLLEPMPSLIRAFLRFGENCYDRCDNSNYFGDCGSQLCLGCSFIKYYGNGDCLLLEGLSGTEYLELISQSQLVMPATPVVLCHVFIGRMDFKWRVMFSQLKALLLSEWCMVADFSGLIYFLEHSPILERLTLQLKYYEEESAIETEESYNTRSRFLVSKHLKVVEIKCRKEDETILKILKILVTHGVPPERINVKPNFQDYGLGCFSFE</sequence>
<keyword evidence="2" id="KW-1185">Reference proteome</keyword>
<reference evidence="1" key="2">
    <citation type="submission" date="2025-09" db="UniProtKB">
        <authorList>
            <consortium name="EnsemblPlants"/>
        </authorList>
    </citation>
    <scope>IDENTIFICATION</scope>
</reference>